<feature type="transmembrane region" description="Helical" evidence="6">
    <location>
        <begin position="62"/>
        <end position="82"/>
    </location>
</feature>
<protein>
    <submittedName>
        <fullName evidence="8">Drug transporter</fullName>
    </submittedName>
</protein>
<dbReference type="PROSITE" id="PS50850">
    <property type="entry name" value="MFS"/>
    <property type="match status" value="1"/>
</dbReference>
<dbReference type="InterPro" id="IPR036259">
    <property type="entry name" value="MFS_trans_sf"/>
</dbReference>
<accession>A0A5C3L4T1</accession>
<dbReference type="Proteomes" id="UP000307440">
    <property type="component" value="Unassembled WGS sequence"/>
</dbReference>
<feature type="transmembrane region" description="Helical" evidence="6">
    <location>
        <begin position="327"/>
        <end position="349"/>
    </location>
</feature>
<feature type="transmembrane region" description="Helical" evidence="6">
    <location>
        <begin position="395"/>
        <end position="422"/>
    </location>
</feature>
<evidence type="ECO:0000313" key="8">
    <source>
        <dbReference type="EMBL" id="TFK23218.1"/>
    </source>
</evidence>
<keyword evidence="2 6" id="KW-0812">Transmembrane</keyword>
<sequence length="518" mass="57244">MSSSEDSTSQSTGDSIKDPSVQSPPGNSGSVTSHHCETKYIYVDFEPNDPRNPTNYSHRKKWIITSIACFFTLVAGITSAGYNMGFPSMISDLATSRHQAMIGLSVFLLGFGVVPLVTAPFSEEFGRLPLYCVSLVGFLLMYVVIARAESILAVQLGRFFQGAFGSTGATMVGGTVADIWPHEQRGLPMALFSLMAVGGNGLGPVIAGLIQYNDSLQWRWSQWIQMSVCAACFLCIPLMGETRSAIILIRIARKIRKDTGNPQYRAKIEDERTSLKHLIWTSCTRPLFLLISEPIVTSFSVWIGLAWGIVYCMISSVGLVFTELHGFNVAQAGLGFLALVVGSLIGFGTNFIQEWLYRKYFPTKGVEARLYSACYAAILFPIGMFIYGASCSPSVHWSGLVIGIMIFLWATYTIYLAVFSYLADCYGPYASSALAAQSLFRNILAAIFPLFSQQMYQTLTYRWANVLFGSLAVLMIPIPYVLLWYGPAIRNHSRFCKRVMDAHSKPEQSDLKTSKEKV</sequence>
<feature type="transmembrane region" description="Helical" evidence="6">
    <location>
        <begin position="295"/>
        <end position="321"/>
    </location>
</feature>
<evidence type="ECO:0000256" key="3">
    <source>
        <dbReference type="ARBA" id="ARBA00022989"/>
    </source>
</evidence>
<keyword evidence="9" id="KW-1185">Reference proteome</keyword>
<feature type="transmembrane region" description="Helical" evidence="6">
    <location>
        <begin position="159"/>
        <end position="177"/>
    </location>
</feature>
<dbReference type="OrthoDB" id="5376138at2759"/>
<evidence type="ECO:0000256" key="5">
    <source>
        <dbReference type="SAM" id="MobiDB-lite"/>
    </source>
</evidence>
<feature type="transmembrane region" description="Helical" evidence="6">
    <location>
        <begin position="128"/>
        <end position="147"/>
    </location>
</feature>
<feature type="transmembrane region" description="Helical" evidence="6">
    <location>
        <begin position="463"/>
        <end position="485"/>
    </location>
</feature>
<dbReference type="Gene3D" id="1.20.1250.20">
    <property type="entry name" value="MFS general substrate transporter like domains"/>
    <property type="match status" value="1"/>
</dbReference>
<feature type="transmembrane region" description="Helical" evidence="6">
    <location>
        <begin position="102"/>
        <end position="121"/>
    </location>
</feature>
<feature type="transmembrane region" description="Helical" evidence="6">
    <location>
        <begin position="222"/>
        <end position="240"/>
    </location>
</feature>
<feature type="region of interest" description="Disordered" evidence="5">
    <location>
        <begin position="1"/>
        <end position="33"/>
    </location>
</feature>
<evidence type="ECO:0000259" key="7">
    <source>
        <dbReference type="PROSITE" id="PS50850"/>
    </source>
</evidence>
<dbReference type="SUPFAM" id="SSF103473">
    <property type="entry name" value="MFS general substrate transporter"/>
    <property type="match status" value="1"/>
</dbReference>
<dbReference type="InterPro" id="IPR020846">
    <property type="entry name" value="MFS_dom"/>
</dbReference>
<evidence type="ECO:0000256" key="4">
    <source>
        <dbReference type="ARBA" id="ARBA00023136"/>
    </source>
</evidence>
<feature type="compositionally biased region" description="Polar residues" evidence="5">
    <location>
        <begin position="20"/>
        <end position="33"/>
    </location>
</feature>
<feature type="transmembrane region" description="Helical" evidence="6">
    <location>
        <begin position="429"/>
        <end position="451"/>
    </location>
</feature>
<dbReference type="Pfam" id="PF07690">
    <property type="entry name" value="MFS_1"/>
    <property type="match status" value="1"/>
</dbReference>
<dbReference type="STRING" id="230819.A0A5C3L4T1"/>
<dbReference type="AlphaFoldDB" id="A0A5C3L4T1"/>
<evidence type="ECO:0000256" key="6">
    <source>
        <dbReference type="SAM" id="Phobius"/>
    </source>
</evidence>
<dbReference type="FunFam" id="1.20.1250.20:FF:000082">
    <property type="entry name" value="MFS multidrug transporter, putative"/>
    <property type="match status" value="1"/>
</dbReference>
<proteinExistence type="predicted"/>
<dbReference type="GO" id="GO:0022857">
    <property type="term" value="F:transmembrane transporter activity"/>
    <property type="evidence" value="ECO:0007669"/>
    <property type="project" value="InterPro"/>
</dbReference>
<evidence type="ECO:0000256" key="1">
    <source>
        <dbReference type="ARBA" id="ARBA00004141"/>
    </source>
</evidence>
<feature type="domain" description="Major facilitator superfamily (MFS) profile" evidence="7">
    <location>
        <begin position="64"/>
        <end position="490"/>
    </location>
</feature>
<organism evidence="8 9">
    <name type="scientific">Coprinopsis marcescibilis</name>
    <name type="common">Agaric fungus</name>
    <name type="synonym">Psathyrella marcescibilis</name>
    <dbReference type="NCBI Taxonomy" id="230819"/>
    <lineage>
        <taxon>Eukaryota</taxon>
        <taxon>Fungi</taxon>
        <taxon>Dikarya</taxon>
        <taxon>Basidiomycota</taxon>
        <taxon>Agaricomycotina</taxon>
        <taxon>Agaricomycetes</taxon>
        <taxon>Agaricomycetidae</taxon>
        <taxon>Agaricales</taxon>
        <taxon>Agaricineae</taxon>
        <taxon>Psathyrellaceae</taxon>
        <taxon>Coprinopsis</taxon>
    </lineage>
</organism>
<dbReference type="CDD" id="cd17323">
    <property type="entry name" value="MFS_Tpo1_MDR_like"/>
    <property type="match status" value="1"/>
</dbReference>
<keyword evidence="4 6" id="KW-0472">Membrane</keyword>
<feature type="transmembrane region" description="Helical" evidence="6">
    <location>
        <begin position="370"/>
        <end position="389"/>
    </location>
</feature>
<dbReference type="InterPro" id="IPR011701">
    <property type="entry name" value="MFS"/>
</dbReference>
<keyword evidence="3 6" id="KW-1133">Transmembrane helix</keyword>
<dbReference type="PANTHER" id="PTHR23502">
    <property type="entry name" value="MAJOR FACILITATOR SUPERFAMILY"/>
    <property type="match status" value="1"/>
</dbReference>
<dbReference type="GO" id="GO:0005886">
    <property type="term" value="C:plasma membrane"/>
    <property type="evidence" value="ECO:0007669"/>
    <property type="project" value="TreeGrafter"/>
</dbReference>
<dbReference type="EMBL" id="ML210223">
    <property type="protein sequence ID" value="TFK23218.1"/>
    <property type="molecule type" value="Genomic_DNA"/>
</dbReference>
<dbReference type="PANTHER" id="PTHR23502:SF134">
    <property type="entry name" value="MAJOR FACILITATOR SUPERFAMILY (MFS) PROFILE DOMAIN-CONTAINING PROTEIN-RELATED"/>
    <property type="match status" value="1"/>
</dbReference>
<evidence type="ECO:0000313" key="9">
    <source>
        <dbReference type="Proteomes" id="UP000307440"/>
    </source>
</evidence>
<feature type="compositionally biased region" description="Low complexity" evidence="5">
    <location>
        <begin position="1"/>
        <end position="14"/>
    </location>
</feature>
<name>A0A5C3L4T1_COPMA</name>
<reference evidence="8 9" key="1">
    <citation type="journal article" date="2019" name="Nat. Ecol. Evol.">
        <title>Megaphylogeny resolves global patterns of mushroom evolution.</title>
        <authorList>
            <person name="Varga T."/>
            <person name="Krizsan K."/>
            <person name="Foldi C."/>
            <person name="Dima B."/>
            <person name="Sanchez-Garcia M."/>
            <person name="Sanchez-Ramirez S."/>
            <person name="Szollosi G.J."/>
            <person name="Szarkandi J.G."/>
            <person name="Papp V."/>
            <person name="Albert L."/>
            <person name="Andreopoulos W."/>
            <person name="Angelini C."/>
            <person name="Antonin V."/>
            <person name="Barry K.W."/>
            <person name="Bougher N.L."/>
            <person name="Buchanan P."/>
            <person name="Buyck B."/>
            <person name="Bense V."/>
            <person name="Catcheside P."/>
            <person name="Chovatia M."/>
            <person name="Cooper J."/>
            <person name="Damon W."/>
            <person name="Desjardin D."/>
            <person name="Finy P."/>
            <person name="Geml J."/>
            <person name="Haridas S."/>
            <person name="Hughes K."/>
            <person name="Justo A."/>
            <person name="Karasinski D."/>
            <person name="Kautmanova I."/>
            <person name="Kiss B."/>
            <person name="Kocsube S."/>
            <person name="Kotiranta H."/>
            <person name="LaButti K.M."/>
            <person name="Lechner B.E."/>
            <person name="Liimatainen K."/>
            <person name="Lipzen A."/>
            <person name="Lukacs Z."/>
            <person name="Mihaltcheva S."/>
            <person name="Morgado L.N."/>
            <person name="Niskanen T."/>
            <person name="Noordeloos M.E."/>
            <person name="Ohm R.A."/>
            <person name="Ortiz-Santana B."/>
            <person name="Ovrebo C."/>
            <person name="Racz N."/>
            <person name="Riley R."/>
            <person name="Savchenko A."/>
            <person name="Shiryaev A."/>
            <person name="Soop K."/>
            <person name="Spirin V."/>
            <person name="Szebenyi C."/>
            <person name="Tomsovsky M."/>
            <person name="Tulloss R.E."/>
            <person name="Uehling J."/>
            <person name="Grigoriev I.V."/>
            <person name="Vagvolgyi C."/>
            <person name="Papp T."/>
            <person name="Martin F.M."/>
            <person name="Miettinen O."/>
            <person name="Hibbett D.S."/>
            <person name="Nagy L.G."/>
        </authorList>
    </citation>
    <scope>NUCLEOTIDE SEQUENCE [LARGE SCALE GENOMIC DNA]</scope>
    <source>
        <strain evidence="8 9">CBS 121175</strain>
    </source>
</reference>
<feature type="transmembrane region" description="Helical" evidence="6">
    <location>
        <begin position="189"/>
        <end position="210"/>
    </location>
</feature>
<comment type="subcellular location">
    <subcellularLocation>
        <location evidence="1">Membrane</location>
        <topology evidence="1">Multi-pass membrane protein</topology>
    </subcellularLocation>
</comment>
<evidence type="ECO:0000256" key="2">
    <source>
        <dbReference type="ARBA" id="ARBA00022692"/>
    </source>
</evidence>
<gene>
    <name evidence="8" type="ORF">FA15DRAFT_688001</name>
</gene>